<sequence>MKTATRGRSDAAASITNYTTALRWLYEHVDHERLRIVRYNERTFNLSRMRKLLELIGNPHEQLRCVQVAGTKGKGSTCSMLARMLQEAGYGVGLYTSPHLVDLRERITVNGQMIAYNDAAEAFKLIASVEDKFGEEPPTFFEIMTAAALKHFADQAVDVAVLETGLGGRLDCTTVVDPLVTGITRISLDHTNILGNKLEEIAREKAGIFKKDVPAVSVEQTPEVEAVLREVAEEVGTTVEFTGNEIDFSYRFEANRELGPHTRVCVTTSTSKFEHLPVPLRGEHQAHNCGLALAMLDKLKGHEFSLPEEKIIVGLASTELHGRMEQVWTEPRIIIDGAHNAASITALIRALGAHISYDSLVMIFGCGQDKDVEGMLQQIALGADKVIFTRAKSNPRAVEPGELMTKFNEVSGKMAQTAPNLPDAIRLAARAVSREDLIVICGSFYIAGEARKYCLDAQSKRQRR</sequence>
<comment type="catalytic activity">
    <reaction evidence="17">
        <text>(6S)-5,6,7,8-tetrahydrofolyl-(gamma-L-Glu)(n) + L-glutamate + ATP = (6S)-5,6,7,8-tetrahydrofolyl-(gamma-L-Glu)(n+1) + ADP + phosphate + H(+)</text>
        <dbReference type="Rhea" id="RHEA:10580"/>
        <dbReference type="Rhea" id="RHEA-COMP:14738"/>
        <dbReference type="Rhea" id="RHEA-COMP:14740"/>
        <dbReference type="ChEBI" id="CHEBI:15378"/>
        <dbReference type="ChEBI" id="CHEBI:29985"/>
        <dbReference type="ChEBI" id="CHEBI:30616"/>
        <dbReference type="ChEBI" id="CHEBI:43474"/>
        <dbReference type="ChEBI" id="CHEBI:141005"/>
        <dbReference type="ChEBI" id="CHEBI:456216"/>
        <dbReference type="EC" id="6.3.2.17"/>
    </reaction>
</comment>
<dbReference type="PROSITE" id="PS01011">
    <property type="entry name" value="FOLYLPOLYGLU_SYNT_1"/>
    <property type="match status" value="1"/>
</dbReference>
<gene>
    <name evidence="24" type="ORF">ACERK3_03045</name>
</gene>
<comment type="caution">
    <text evidence="24">The sequence shown here is derived from an EMBL/GenBank/DDBJ whole genome shotgun (WGS) entry which is preliminary data.</text>
</comment>
<feature type="domain" description="Mur ligase C-terminal" evidence="22">
    <location>
        <begin position="322"/>
        <end position="444"/>
    </location>
</feature>
<dbReference type="PIRSF" id="PIRSF001563">
    <property type="entry name" value="Folylpolyglu_synth"/>
    <property type="match status" value="1"/>
</dbReference>
<protein>
    <recommendedName>
        <fullName evidence="7">Dihydrofolate synthase/folylpolyglutamate synthase</fullName>
        <ecNumber evidence="5">6.3.2.12</ecNumber>
        <ecNumber evidence="6">6.3.2.17</ecNumber>
    </recommendedName>
    <alternativeName>
        <fullName evidence="16">Folylpoly-gamma-glutamate synthetase-dihydrofolate synthetase</fullName>
    </alternativeName>
    <alternativeName>
        <fullName evidence="14">Folylpolyglutamate synthetase</fullName>
    </alternativeName>
    <alternativeName>
        <fullName evidence="15">Tetrahydrofolylpolyglutamate synthase</fullName>
    </alternativeName>
</protein>
<evidence type="ECO:0000256" key="7">
    <source>
        <dbReference type="ARBA" id="ARBA00019357"/>
    </source>
</evidence>
<keyword evidence="8 21" id="KW-0436">Ligase</keyword>
<evidence type="ECO:0000256" key="1">
    <source>
        <dbReference type="ARBA" id="ARBA00002714"/>
    </source>
</evidence>
<evidence type="ECO:0000256" key="6">
    <source>
        <dbReference type="ARBA" id="ARBA00013025"/>
    </source>
</evidence>
<dbReference type="InterPro" id="IPR013221">
    <property type="entry name" value="Mur_ligase_cen"/>
</dbReference>
<dbReference type="EC" id="6.3.2.12" evidence="5"/>
<evidence type="ECO:0000256" key="10">
    <source>
        <dbReference type="ARBA" id="ARBA00022741"/>
    </source>
</evidence>
<dbReference type="Gene3D" id="3.40.1190.10">
    <property type="entry name" value="Mur-like, catalytic domain"/>
    <property type="match status" value="1"/>
</dbReference>
<evidence type="ECO:0000256" key="20">
    <source>
        <dbReference type="ARBA" id="ARBA00049161"/>
    </source>
</evidence>
<evidence type="ECO:0000256" key="5">
    <source>
        <dbReference type="ARBA" id="ARBA00013023"/>
    </source>
</evidence>
<evidence type="ECO:0000256" key="2">
    <source>
        <dbReference type="ARBA" id="ARBA00004799"/>
    </source>
</evidence>
<keyword evidence="12" id="KW-0460">Magnesium</keyword>
<keyword evidence="9" id="KW-0479">Metal-binding</keyword>
<comment type="function">
    <text evidence="1">Functions in two distinct reactions of the de novo folate biosynthetic pathway. Catalyzes the addition of a glutamate residue to dihydropteroate (7,8-dihydropteroate or H2Pte) to form dihydrofolate (7,8-dihydrofolate monoglutamate or H2Pte-Glu). Also catalyzes successive additions of L-glutamate to tetrahydrofolate or 10-formyltetrahydrofolate or 5,10-methylenetetrahydrofolate, leading to folylpolyglutamate derivatives.</text>
</comment>
<dbReference type="RefSeq" id="WP_425344191.1">
    <property type="nucleotide sequence ID" value="NZ_JBGUBD010000002.1"/>
</dbReference>
<evidence type="ECO:0000256" key="14">
    <source>
        <dbReference type="ARBA" id="ARBA00030048"/>
    </source>
</evidence>
<dbReference type="InterPro" id="IPR004101">
    <property type="entry name" value="Mur_ligase_C"/>
</dbReference>
<dbReference type="Gene3D" id="3.90.190.20">
    <property type="entry name" value="Mur ligase, C-terminal domain"/>
    <property type="match status" value="1"/>
</dbReference>
<dbReference type="InterPro" id="IPR018109">
    <property type="entry name" value="Folylpolyglutamate_synth_CS"/>
</dbReference>
<dbReference type="GO" id="GO:0016874">
    <property type="term" value="F:ligase activity"/>
    <property type="evidence" value="ECO:0007669"/>
    <property type="project" value="UniProtKB-KW"/>
</dbReference>
<evidence type="ECO:0000256" key="4">
    <source>
        <dbReference type="ARBA" id="ARBA00008276"/>
    </source>
</evidence>
<dbReference type="PANTHER" id="PTHR11136:SF0">
    <property type="entry name" value="DIHYDROFOLATE SYNTHETASE-RELATED"/>
    <property type="match status" value="1"/>
</dbReference>
<dbReference type="EC" id="6.3.2.17" evidence="6"/>
<comment type="catalytic activity">
    <reaction evidence="20">
        <text>7,8-dihydropteroate + L-glutamate + ATP = 7,8-dihydrofolate + ADP + phosphate + H(+)</text>
        <dbReference type="Rhea" id="RHEA:23584"/>
        <dbReference type="ChEBI" id="CHEBI:15378"/>
        <dbReference type="ChEBI" id="CHEBI:17839"/>
        <dbReference type="ChEBI" id="CHEBI:29985"/>
        <dbReference type="ChEBI" id="CHEBI:30616"/>
        <dbReference type="ChEBI" id="CHEBI:43474"/>
        <dbReference type="ChEBI" id="CHEBI:57451"/>
        <dbReference type="ChEBI" id="CHEBI:456216"/>
        <dbReference type="EC" id="6.3.2.12"/>
    </reaction>
</comment>
<dbReference type="Pfam" id="PF02875">
    <property type="entry name" value="Mur_ligase_C"/>
    <property type="match status" value="1"/>
</dbReference>
<dbReference type="Proteomes" id="UP001575105">
    <property type="component" value="Unassembled WGS sequence"/>
</dbReference>
<evidence type="ECO:0000256" key="13">
    <source>
        <dbReference type="ARBA" id="ARBA00022909"/>
    </source>
</evidence>
<evidence type="ECO:0000256" key="12">
    <source>
        <dbReference type="ARBA" id="ARBA00022842"/>
    </source>
</evidence>
<dbReference type="PANTHER" id="PTHR11136">
    <property type="entry name" value="FOLYLPOLYGLUTAMATE SYNTHASE-RELATED"/>
    <property type="match status" value="1"/>
</dbReference>
<comment type="catalytic activity">
    <reaction evidence="18">
        <text>10-formyltetrahydrofolyl-(gamma-L-Glu)(n) + L-glutamate + ATP = 10-formyltetrahydrofolyl-(gamma-L-Glu)(n+1) + ADP + phosphate + H(+)</text>
        <dbReference type="Rhea" id="RHEA:51904"/>
        <dbReference type="Rhea" id="RHEA-COMP:13088"/>
        <dbReference type="Rhea" id="RHEA-COMP:14300"/>
        <dbReference type="ChEBI" id="CHEBI:15378"/>
        <dbReference type="ChEBI" id="CHEBI:29985"/>
        <dbReference type="ChEBI" id="CHEBI:30616"/>
        <dbReference type="ChEBI" id="CHEBI:43474"/>
        <dbReference type="ChEBI" id="CHEBI:134413"/>
        <dbReference type="ChEBI" id="CHEBI:456216"/>
        <dbReference type="EC" id="6.3.2.17"/>
    </reaction>
</comment>
<evidence type="ECO:0000256" key="19">
    <source>
        <dbReference type="ARBA" id="ARBA00049035"/>
    </source>
</evidence>
<dbReference type="Pfam" id="PF08245">
    <property type="entry name" value="Mur_ligase_M"/>
    <property type="match status" value="1"/>
</dbReference>
<dbReference type="InterPro" id="IPR036615">
    <property type="entry name" value="Mur_ligase_C_dom_sf"/>
</dbReference>
<keyword evidence="13" id="KW-0289">Folate biosynthesis</keyword>
<dbReference type="EMBL" id="JBGUBD010000002">
    <property type="protein sequence ID" value="MFA9477266.1"/>
    <property type="molecule type" value="Genomic_DNA"/>
</dbReference>
<dbReference type="SUPFAM" id="SSF53623">
    <property type="entry name" value="MurD-like peptide ligases, catalytic domain"/>
    <property type="match status" value="1"/>
</dbReference>
<keyword evidence="11 21" id="KW-0067">ATP-binding</keyword>
<evidence type="ECO:0000256" key="11">
    <source>
        <dbReference type="ARBA" id="ARBA00022840"/>
    </source>
</evidence>
<evidence type="ECO:0000313" key="24">
    <source>
        <dbReference type="EMBL" id="MFA9477266.1"/>
    </source>
</evidence>
<evidence type="ECO:0000256" key="8">
    <source>
        <dbReference type="ARBA" id="ARBA00022598"/>
    </source>
</evidence>
<evidence type="ECO:0000259" key="23">
    <source>
        <dbReference type="Pfam" id="PF08245"/>
    </source>
</evidence>
<evidence type="ECO:0000256" key="16">
    <source>
        <dbReference type="ARBA" id="ARBA00032510"/>
    </source>
</evidence>
<evidence type="ECO:0000256" key="3">
    <source>
        <dbReference type="ARBA" id="ARBA00005150"/>
    </source>
</evidence>
<dbReference type="SUPFAM" id="SSF53244">
    <property type="entry name" value="MurD-like peptide ligases, peptide-binding domain"/>
    <property type="match status" value="1"/>
</dbReference>
<evidence type="ECO:0000256" key="9">
    <source>
        <dbReference type="ARBA" id="ARBA00022723"/>
    </source>
</evidence>
<keyword evidence="10 21" id="KW-0547">Nucleotide-binding</keyword>
<evidence type="ECO:0000313" key="25">
    <source>
        <dbReference type="Proteomes" id="UP001575105"/>
    </source>
</evidence>
<name>A0ABV4U3B6_9BACT</name>
<evidence type="ECO:0000256" key="21">
    <source>
        <dbReference type="PIRNR" id="PIRNR001563"/>
    </source>
</evidence>
<reference evidence="24 25" key="1">
    <citation type="submission" date="2024-08" db="EMBL/GenBank/DDBJ databases">
        <title>Whole-genome sequencing of halo(alkali)philic microorganisms from hypersaline lakes.</title>
        <authorList>
            <person name="Sorokin D.Y."/>
            <person name="Merkel A.Y."/>
            <person name="Messina E."/>
            <person name="Yakimov M."/>
        </authorList>
    </citation>
    <scope>NUCLEOTIDE SEQUENCE [LARGE SCALE GENOMIC DNA]</scope>
    <source>
        <strain evidence="24 25">AB-hyl4</strain>
    </source>
</reference>
<comment type="pathway">
    <text evidence="3">Cofactor biosynthesis; tetrahydrofolylpolyglutamate biosynthesis.</text>
</comment>
<evidence type="ECO:0000256" key="18">
    <source>
        <dbReference type="ARBA" id="ARBA00047808"/>
    </source>
</evidence>
<dbReference type="InterPro" id="IPR001645">
    <property type="entry name" value="Folylpolyglutamate_synth"/>
</dbReference>
<keyword evidence="25" id="KW-1185">Reference proteome</keyword>
<comment type="similarity">
    <text evidence="4 21">Belongs to the folylpolyglutamate synthase family.</text>
</comment>
<evidence type="ECO:0000256" key="15">
    <source>
        <dbReference type="ARBA" id="ARBA00030592"/>
    </source>
</evidence>
<comment type="pathway">
    <text evidence="2">Cofactor biosynthesis; tetrahydrofolate biosynthesis; 7,8-dihydrofolate from 2-amino-4-hydroxy-6-hydroxymethyl-7,8-dihydropteridine diphosphate and 4-aminobenzoate: step 2/2.</text>
</comment>
<dbReference type="InterPro" id="IPR036565">
    <property type="entry name" value="Mur-like_cat_sf"/>
</dbReference>
<proteinExistence type="inferred from homology"/>
<evidence type="ECO:0000259" key="22">
    <source>
        <dbReference type="Pfam" id="PF02875"/>
    </source>
</evidence>
<dbReference type="PROSITE" id="PS01012">
    <property type="entry name" value="FOLYLPOLYGLU_SYNT_2"/>
    <property type="match status" value="1"/>
</dbReference>
<dbReference type="NCBIfam" id="TIGR01499">
    <property type="entry name" value="folC"/>
    <property type="match status" value="1"/>
</dbReference>
<evidence type="ECO:0000256" key="17">
    <source>
        <dbReference type="ARBA" id="ARBA00047493"/>
    </source>
</evidence>
<accession>A0ABV4U3B6</accession>
<organism evidence="24 25">
    <name type="scientific">Natronomicrosphaera hydrolytica</name>
    <dbReference type="NCBI Taxonomy" id="3242702"/>
    <lineage>
        <taxon>Bacteria</taxon>
        <taxon>Pseudomonadati</taxon>
        <taxon>Planctomycetota</taxon>
        <taxon>Phycisphaerae</taxon>
        <taxon>Phycisphaerales</taxon>
        <taxon>Phycisphaeraceae</taxon>
        <taxon>Natronomicrosphaera</taxon>
    </lineage>
</organism>
<comment type="catalytic activity">
    <reaction evidence="19">
        <text>(6R)-5,10-methylenetetrahydrofolyl-(gamma-L-Glu)(n) + L-glutamate + ATP = (6R)-5,10-methylenetetrahydrofolyl-(gamma-L-Glu)(n+1) + ADP + phosphate + H(+)</text>
        <dbReference type="Rhea" id="RHEA:51912"/>
        <dbReference type="Rhea" id="RHEA-COMP:13257"/>
        <dbReference type="Rhea" id="RHEA-COMP:13258"/>
        <dbReference type="ChEBI" id="CHEBI:15378"/>
        <dbReference type="ChEBI" id="CHEBI:29985"/>
        <dbReference type="ChEBI" id="CHEBI:30616"/>
        <dbReference type="ChEBI" id="CHEBI:43474"/>
        <dbReference type="ChEBI" id="CHEBI:136572"/>
        <dbReference type="ChEBI" id="CHEBI:456216"/>
        <dbReference type="EC" id="6.3.2.17"/>
    </reaction>
</comment>
<feature type="domain" description="Mur ligase central" evidence="23">
    <location>
        <begin position="68"/>
        <end position="295"/>
    </location>
</feature>